<dbReference type="GO" id="GO:0070478">
    <property type="term" value="P:nuclear-transcribed mRNA catabolic process, 3'-5' exonucleolytic nonsense-mediated decay"/>
    <property type="evidence" value="ECO:0007669"/>
    <property type="project" value="TreeGrafter"/>
</dbReference>
<dbReference type="InterPro" id="IPR001650">
    <property type="entry name" value="Helicase_C-like"/>
</dbReference>
<evidence type="ECO:0000256" key="2">
    <source>
        <dbReference type="ARBA" id="ARBA00022801"/>
    </source>
</evidence>
<dbReference type="SMART" id="SM00487">
    <property type="entry name" value="DEXDc"/>
    <property type="match status" value="1"/>
</dbReference>
<dbReference type="VEuPathDB" id="MicrosporidiaDB:G9O61_00g005590"/>
<organism evidence="7 8">
    <name type="scientific">Vairimorpha ceranae</name>
    <dbReference type="NCBI Taxonomy" id="40302"/>
    <lineage>
        <taxon>Eukaryota</taxon>
        <taxon>Fungi</taxon>
        <taxon>Fungi incertae sedis</taxon>
        <taxon>Microsporidia</taxon>
        <taxon>Nosematidae</taxon>
        <taxon>Vairimorpha</taxon>
    </lineage>
</organism>
<dbReference type="OrthoDB" id="64767at2759"/>
<evidence type="ECO:0000313" key="7">
    <source>
        <dbReference type="EMBL" id="KKO76095.1"/>
    </source>
</evidence>
<keyword evidence="3 7" id="KW-0347">Helicase</keyword>
<sequence>MNDKKPYKELTHSISVDKTWLPKDYAKHVDESILRIDFVPDIFQKQAFYFLSRHESIFVSAHTSAGKTLVAEYAICLSEKNNFRTIYTSPIKALSNQKYYDFKQKYSDVGIITGDVQVNPTANCLIMTTEILRNLIYKNNDILHSTRYIVFDEVHYINDQERGVVWEECIIMLPKHITFILLSATIPNAKEFGDWVGRTKSRTIYIISTNKRPVPLEHFIYSDRDVYAISENVNIQHKLPSNIKSKVVPYSKKNTPTGRFKVLELVNFIIRKKLAPAILFCFSKRKCELIIEELSSLDLTTVQEKKYIHEFLNKAINQLSEEDRFLPQIVKVKKFANLGIMVHHGALLPFVKECVEILFSFNFVKILIATETFAMGVNMPAKCVAFLTLSKIDGETFRNLTNGEYTQMSGRAGRRGMDRVGTVLIADEKVPSLFTIKKIIDGTPLSLNSQFKLSFGLILIALRSNFKVEDLMKKSYKEHFKQKSEHKDMFKLVELEKLKMIECEDIDIYISLLRTISKNNSKLFAKHKLISQNDLVMLFNNEVVRINSVNSDGTFSVKQNENINLNFMLSNLKISKKSHLSSDLLVFPHTIYLNSNTRVCKVSDIFCILKEGKPFFDYNLKDFEDFMLEKNIKDAYLRISKLKCITCSNFVEHYNYAVEYILAQEEILRIKLKYSINNLDLIDEYKSRIKFLVKNKFYDESVTLKGRVAAEIRTVNEVLSTEMIFDNKFKNFQPEIIISLFSSMIFEEEMDDYDYSVDLKEGVSRLLCYYENLSKDISDLFIPPFKPLNFSMMQAVLDWCRKESLQNIVKNYGVSEGAFVRLILRLDECCREMINATILMGDKDLEKKFEEASVLLKREIVFLPSLYL</sequence>
<keyword evidence="8" id="KW-1185">Reference proteome</keyword>
<dbReference type="PROSITE" id="PS51192">
    <property type="entry name" value="HELICASE_ATP_BIND_1"/>
    <property type="match status" value="1"/>
</dbReference>
<dbReference type="SMART" id="SM01142">
    <property type="entry name" value="DSHCT"/>
    <property type="match status" value="1"/>
</dbReference>
<dbReference type="Pfam" id="PF00271">
    <property type="entry name" value="Helicase_C"/>
    <property type="match status" value="1"/>
</dbReference>
<dbReference type="Gene3D" id="1.10.3380.30">
    <property type="match status" value="1"/>
</dbReference>
<dbReference type="PANTHER" id="PTHR12131:SF1">
    <property type="entry name" value="ATP-DEPENDENT RNA HELICASE SUPV3L1, MITOCHONDRIAL-RELATED"/>
    <property type="match status" value="1"/>
</dbReference>
<dbReference type="InterPro" id="IPR050699">
    <property type="entry name" value="RNA-DNA_Helicase"/>
</dbReference>
<proteinExistence type="predicted"/>
<dbReference type="RefSeq" id="XP_024331837.1">
    <property type="nucleotide sequence ID" value="XM_024476314.1"/>
</dbReference>
<dbReference type="GO" id="GO:0005524">
    <property type="term" value="F:ATP binding"/>
    <property type="evidence" value="ECO:0007669"/>
    <property type="project" value="UniProtKB-KW"/>
</dbReference>
<dbReference type="GO" id="GO:0055087">
    <property type="term" value="C:Ski complex"/>
    <property type="evidence" value="ECO:0007669"/>
    <property type="project" value="TreeGrafter"/>
</dbReference>
<evidence type="ECO:0000313" key="8">
    <source>
        <dbReference type="Proteomes" id="UP000034350"/>
    </source>
</evidence>
<dbReference type="GO" id="GO:0016787">
    <property type="term" value="F:hydrolase activity"/>
    <property type="evidence" value="ECO:0007669"/>
    <property type="project" value="UniProtKB-KW"/>
</dbReference>
<comment type="caution">
    <text evidence="7">The sequence shown here is derived from an EMBL/GenBank/DDBJ whole genome shotgun (WGS) entry which is preliminary data.</text>
</comment>
<feature type="domain" description="Helicase ATP-binding" evidence="5">
    <location>
        <begin position="48"/>
        <end position="204"/>
    </location>
</feature>
<protein>
    <submittedName>
        <fullName evidence="7">Ski2 atp-dependent rna helicase</fullName>
    </submittedName>
</protein>
<name>A0A0F9WHK1_9MICR</name>
<dbReference type="EMBL" id="JPQZ01000007">
    <property type="protein sequence ID" value="KKO76095.1"/>
    <property type="molecule type" value="Genomic_DNA"/>
</dbReference>
<accession>A0A0F9WHK1</accession>
<dbReference type="Proteomes" id="UP000034350">
    <property type="component" value="Unassembled WGS sequence"/>
</dbReference>
<dbReference type="InterPro" id="IPR027417">
    <property type="entry name" value="P-loop_NTPase"/>
</dbReference>
<keyword evidence="2" id="KW-0378">Hydrolase</keyword>
<dbReference type="GeneID" id="36321267"/>
<dbReference type="InterPro" id="IPR012961">
    <property type="entry name" value="Ski2/MTR4_C"/>
</dbReference>
<dbReference type="SMART" id="SM00490">
    <property type="entry name" value="HELICc"/>
    <property type="match status" value="1"/>
</dbReference>
<dbReference type="GO" id="GO:0004386">
    <property type="term" value="F:helicase activity"/>
    <property type="evidence" value="ECO:0007669"/>
    <property type="project" value="UniProtKB-KW"/>
</dbReference>
<keyword evidence="4" id="KW-0067">ATP-binding</keyword>
<dbReference type="Pfam" id="PF00270">
    <property type="entry name" value="DEAD"/>
    <property type="match status" value="1"/>
</dbReference>
<dbReference type="CDD" id="cd18795">
    <property type="entry name" value="SF2_C_Ski2"/>
    <property type="match status" value="1"/>
</dbReference>
<dbReference type="VEuPathDB" id="MicrosporidiaDB:AAJ76_700088893"/>
<dbReference type="FunFam" id="3.40.50.300:FF:000354">
    <property type="entry name" value="ATP-dependent RNA helicase SKI2"/>
    <property type="match status" value="1"/>
</dbReference>
<dbReference type="PANTHER" id="PTHR12131">
    <property type="entry name" value="ATP-DEPENDENT RNA AND DNA HELICASE"/>
    <property type="match status" value="1"/>
</dbReference>
<evidence type="ECO:0000259" key="5">
    <source>
        <dbReference type="PROSITE" id="PS51192"/>
    </source>
</evidence>
<dbReference type="InterPro" id="IPR011545">
    <property type="entry name" value="DEAD/DEAH_box_helicase_dom"/>
</dbReference>
<evidence type="ECO:0000259" key="6">
    <source>
        <dbReference type="PROSITE" id="PS51194"/>
    </source>
</evidence>
<dbReference type="Pfam" id="PF08148">
    <property type="entry name" value="DSHCT"/>
    <property type="match status" value="1"/>
</dbReference>
<evidence type="ECO:0000256" key="1">
    <source>
        <dbReference type="ARBA" id="ARBA00022741"/>
    </source>
</evidence>
<evidence type="ECO:0000256" key="3">
    <source>
        <dbReference type="ARBA" id="ARBA00022806"/>
    </source>
</evidence>
<dbReference type="SUPFAM" id="SSF52540">
    <property type="entry name" value="P-loop containing nucleoside triphosphate hydrolases"/>
    <property type="match status" value="1"/>
</dbReference>
<gene>
    <name evidence="7" type="ORF">AAJ76_700088893</name>
</gene>
<dbReference type="GO" id="GO:0003676">
    <property type="term" value="F:nucleic acid binding"/>
    <property type="evidence" value="ECO:0007669"/>
    <property type="project" value="InterPro"/>
</dbReference>
<dbReference type="VEuPathDB" id="MicrosporidiaDB:NCER_101360"/>
<keyword evidence="1" id="KW-0547">Nucleotide-binding</keyword>
<feature type="domain" description="Helicase C-terminal" evidence="6">
    <location>
        <begin position="261"/>
        <end position="459"/>
    </location>
</feature>
<dbReference type="InterPro" id="IPR014001">
    <property type="entry name" value="Helicase_ATP-bd"/>
</dbReference>
<reference evidence="7 8" key="1">
    <citation type="journal article" date="2015" name="Environ. Microbiol.">
        <title>Genome analyses suggest the presence of polyploidy and recent human-driven expansions in eight global populations of the honeybee pathogen Nosema ceranae.</title>
        <authorList>
            <person name="Pelin A."/>
            <person name="Selman M."/>
            <person name="Aris-Brosou S."/>
            <person name="Farinelli L."/>
            <person name="Corradi N."/>
        </authorList>
    </citation>
    <scope>NUCLEOTIDE SEQUENCE [LARGE SCALE GENOMIC DNA]</scope>
    <source>
        <strain evidence="7 8">PA08 1199</strain>
    </source>
</reference>
<dbReference type="PROSITE" id="PS51194">
    <property type="entry name" value="HELICASE_CTER"/>
    <property type="match status" value="1"/>
</dbReference>
<evidence type="ECO:0000256" key="4">
    <source>
        <dbReference type="ARBA" id="ARBA00022840"/>
    </source>
</evidence>
<dbReference type="Gene3D" id="3.40.50.300">
    <property type="entry name" value="P-loop containing nucleotide triphosphate hydrolases"/>
    <property type="match status" value="2"/>
</dbReference>
<dbReference type="AlphaFoldDB" id="A0A0F9WHK1"/>